<evidence type="ECO:0000256" key="1">
    <source>
        <dbReference type="SAM" id="SignalP"/>
    </source>
</evidence>
<gene>
    <name evidence="2" type="ORF">AFUS01_LOCUS22256</name>
</gene>
<proteinExistence type="predicted"/>
<comment type="caution">
    <text evidence="2">The sequence shown here is derived from an EMBL/GenBank/DDBJ whole genome shotgun (WGS) entry which is preliminary data.</text>
</comment>
<keyword evidence="3" id="KW-1185">Reference proteome</keyword>
<keyword evidence="1" id="KW-0732">Signal</keyword>
<evidence type="ECO:0000313" key="2">
    <source>
        <dbReference type="EMBL" id="CAG7733834.1"/>
    </source>
</evidence>
<protein>
    <submittedName>
        <fullName evidence="2">Uncharacterized protein</fullName>
    </submittedName>
</protein>
<name>A0A8J2P7A6_9HEXA</name>
<accession>A0A8J2P7A6</accession>
<reference evidence="2" key="1">
    <citation type="submission" date="2021-06" db="EMBL/GenBank/DDBJ databases">
        <authorList>
            <person name="Hodson N. C."/>
            <person name="Mongue J. A."/>
            <person name="Jaron S. K."/>
        </authorList>
    </citation>
    <scope>NUCLEOTIDE SEQUENCE</scope>
</reference>
<dbReference type="EMBL" id="CAJVCH010257271">
    <property type="protein sequence ID" value="CAG7733834.1"/>
    <property type="molecule type" value="Genomic_DNA"/>
</dbReference>
<feature type="signal peptide" evidence="1">
    <location>
        <begin position="1"/>
        <end position="23"/>
    </location>
</feature>
<sequence>MKAATRFSCIILLALFALEIAESQFSYSRNLFGLAMRNNPIEPMCLPDDNPCERLTDCCSNWCHPYLPVPRCEPSPCGCPQPPWTPEPIAERCIPYGRYCDWKNHYECCTGYCQPRYPSARCGESPCKECE</sequence>
<dbReference type="AlphaFoldDB" id="A0A8J2P7A6"/>
<organism evidence="2 3">
    <name type="scientific">Allacma fusca</name>
    <dbReference type="NCBI Taxonomy" id="39272"/>
    <lineage>
        <taxon>Eukaryota</taxon>
        <taxon>Metazoa</taxon>
        <taxon>Ecdysozoa</taxon>
        <taxon>Arthropoda</taxon>
        <taxon>Hexapoda</taxon>
        <taxon>Collembola</taxon>
        <taxon>Symphypleona</taxon>
        <taxon>Sminthuridae</taxon>
        <taxon>Allacma</taxon>
    </lineage>
</organism>
<dbReference type="Proteomes" id="UP000708208">
    <property type="component" value="Unassembled WGS sequence"/>
</dbReference>
<evidence type="ECO:0000313" key="3">
    <source>
        <dbReference type="Proteomes" id="UP000708208"/>
    </source>
</evidence>
<feature type="chain" id="PRO_5035320398" evidence="1">
    <location>
        <begin position="24"/>
        <end position="131"/>
    </location>
</feature>